<accession>A0A812GU34</accession>
<reference evidence="9" key="1">
    <citation type="submission" date="2021-02" db="EMBL/GenBank/DDBJ databases">
        <authorList>
            <person name="Dougan E. K."/>
            <person name="Rhodes N."/>
            <person name="Thang M."/>
            <person name="Chan C."/>
        </authorList>
    </citation>
    <scope>NUCLEOTIDE SEQUENCE</scope>
</reference>
<dbReference type="InterPro" id="IPR036770">
    <property type="entry name" value="Ankyrin_rpt-contain_sf"/>
</dbReference>
<feature type="repeat" description="ANK" evidence="3">
    <location>
        <begin position="565"/>
        <end position="597"/>
    </location>
</feature>
<feature type="repeat" description="ANK" evidence="3">
    <location>
        <begin position="697"/>
        <end position="729"/>
    </location>
</feature>
<dbReference type="InterPro" id="IPR000719">
    <property type="entry name" value="Prot_kinase_dom"/>
</dbReference>
<evidence type="ECO:0000256" key="1">
    <source>
        <dbReference type="ARBA" id="ARBA00022737"/>
    </source>
</evidence>
<feature type="region of interest" description="Disordered" evidence="6">
    <location>
        <begin position="1902"/>
        <end position="1930"/>
    </location>
</feature>
<evidence type="ECO:0000256" key="7">
    <source>
        <dbReference type="SAM" id="SignalP"/>
    </source>
</evidence>
<dbReference type="PROSITE" id="PS50011">
    <property type="entry name" value="PROTEIN_KINASE_DOM"/>
    <property type="match status" value="1"/>
</dbReference>
<keyword evidence="4" id="KW-0547">Nucleotide-binding</keyword>
<dbReference type="Proteomes" id="UP000604046">
    <property type="component" value="Unassembled WGS sequence"/>
</dbReference>
<feature type="chain" id="PRO_5032406102" evidence="7">
    <location>
        <begin position="25"/>
        <end position="2334"/>
    </location>
</feature>
<feature type="repeat" description="ANK" evidence="3">
    <location>
        <begin position="631"/>
        <end position="663"/>
    </location>
</feature>
<feature type="repeat" description="ANK" evidence="3">
    <location>
        <begin position="757"/>
        <end position="789"/>
    </location>
</feature>
<feature type="repeat" description="ANK" evidence="3">
    <location>
        <begin position="823"/>
        <end position="855"/>
    </location>
</feature>
<feature type="signal peptide" evidence="7">
    <location>
        <begin position="1"/>
        <end position="24"/>
    </location>
</feature>
<keyword evidence="7" id="KW-0732">Signal</keyword>
<name>A0A812GU34_9DINO</name>
<evidence type="ECO:0000256" key="3">
    <source>
        <dbReference type="PROSITE-ProRule" id="PRU00023"/>
    </source>
</evidence>
<dbReference type="PROSITE" id="PS00107">
    <property type="entry name" value="PROTEIN_KINASE_ATP"/>
    <property type="match status" value="1"/>
</dbReference>
<dbReference type="Pfam" id="PF12796">
    <property type="entry name" value="Ank_2"/>
    <property type="match status" value="4"/>
</dbReference>
<feature type="coiled-coil region" evidence="5">
    <location>
        <begin position="1145"/>
        <end position="1193"/>
    </location>
</feature>
<dbReference type="SUPFAM" id="SSF56112">
    <property type="entry name" value="Protein kinase-like (PK-like)"/>
    <property type="match status" value="1"/>
</dbReference>
<proteinExistence type="predicted"/>
<feature type="repeat" description="ANK" evidence="3">
    <location>
        <begin position="730"/>
        <end position="752"/>
    </location>
</feature>
<keyword evidence="5" id="KW-0175">Coiled coil</keyword>
<dbReference type="PANTHER" id="PTHR24188">
    <property type="entry name" value="ANKYRIN REPEAT PROTEIN"/>
    <property type="match status" value="1"/>
</dbReference>
<feature type="repeat" description="ANK" evidence="3">
    <location>
        <begin position="664"/>
        <end position="696"/>
    </location>
</feature>
<dbReference type="Gene3D" id="1.10.510.10">
    <property type="entry name" value="Transferase(Phosphotransferase) domain 1"/>
    <property type="match status" value="2"/>
</dbReference>
<evidence type="ECO:0000256" key="6">
    <source>
        <dbReference type="SAM" id="MobiDB-lite"/>
    </source>
</evidence>
<feature type="repeat" description="ANK" evidence="3">
    <location>
        <begin position="499"/>
        <end position="531"/>
    </location>
</feature>
<dbReference type="EMBL" id="CAJNDS010000039">
    <property type="protein sequence ID" value="CAE6930068.1"/>
    <property type="molecule type" value="Genomic_DNA"/>
</dbReference>
<feature type="repeat" description="ANK" evidence="3">
    <location>
        <begin position="532"/>
        <end position="564"/>
    </location>
</feature>
<dbReference type="PRINTS" id="PR01415">
    <property type="entry name" value="ANKYRIN"/>
</dbReference>
<feature type="repeat" description="ANK" evidence="3">
    <location>
        <begin position="955"/>
        <end position="987"/>
    </location>
</feature>
<evidence type="ECO:0000313" key="9">
    <source>
        <dbReference type="EMBL" id="CAE6930068.1"/>
    </source>
</evidence>
<evidence type="ECO:0000256" key="5">
    <source>
        <dbReference type="SAM" id="Coils"/>
    </source>
</evidence>
<feature type="binding site" evidence="4">
    <location>
        <position position="2031"/>
    </location>
    <ligand>
        <name>ATP</name>
        <dbReference type="ChEBI" id="CHEBI:30616"/>
    </ligand>
</feature>
<dbReference type="PROSITE" id="PS50088">
    <property type="entry name" value="ANK_REPEAT"/>
    <property type="match status" value="15"/>
</dbReference>
<keyword evidence="2 3" id="KW-0040">ANK repeat</keyword>
<evidence type="ECO:0000256" key="2">
    <source>
        <dbReference type="ARBA" id="ARBA00023043"/>
    </source>
</evidence>
<dbReference type="GO" id="GO:0004672">
    <property type="term" value="F:protein kinase activity"/>
    <property type="evidence" value="ECO:0007669"/>
    <property type="project" value="InterPro"/>
</dbReference>
<keyword evidence="4" id="KW-0067">ATP-binding</keyword>
<feature type="repeat" description="ANK" evidence="3">
    <location>
        <begin position="856"/>
        <end position="888"/>
    </location>
</feature>
<dbReference type="PROSITE" id="PS50297">
    <property type="entry name" value="ANK_REP_REGION"/>
    <property type="match status" value="14"/>
</dbReference>
<dbReference type="InterPro" id="IPR011009">
    <property type="entry name" value="Kinase-like_dom_sf"/>
</dbReference>
<dbReference type="GO" id="GO:0005524">
    <property type="term" value="F:ATP binding"/>
    <property type="evidence" value="ECO:0007669"/>
    <property type="project" value="UniProtKB-UniRule"/>
</dbReference>
<dbReference type="OrthoDB" id="195446at2759"/>
<dbReference type="Gene3D" id="1.25.40.20">
    <property type="entry name" value="Ankyrin repeat-containing domain"/>
    <property type="match status" value="7"/>
</dbReference>
<dbReference type="Pfam" id="PF13637">
    <property type="entry name" value="Ank_4"/>
    <property type="match status" value="3"/>
</dbReference>
<sequence>MVRLISPALATFAATLCVAEGLRAEHHPVWWHEHPASSAEKIQELLTTSLAAAATAEGSQEDPGDAEAQKQTLRERIARIREGRHGAGATACHQQLARLMKNLTLACENLQPKADSILAYLPDSYAVPNKTCAESVSDIFALGSELVDTLRVSRDAVASLDVDDKTLRRYQALSFLRSWLVKLTETQHHALLWAGFWDGDQENRTTQAALSNFAKAIEHSTVHPDSFLGQAIEASENLDACYQDPQTSALAGNMWSIASMSFVLGMAERAQGTVIALVNKQITGEHSLSQSVLSTHEIPTVGLAAWGLGFWSPKVMVVDLMGTCDKTSPALQKRLLARLPSWAKSMPSWSAETFAMRSRLRWQCIDCSGPCNLNKALAEHVEKLVKAKVEQDRKDRELREVVGCHLVDGTESRLKTEIWLLEHLKHSLWKHQRFDKIRDVERVERNLAVQGVQRNSVEDLPDQVSEVELLKYQLDSPQRQVQVEQLLRQNADPNAPNRVGSAALSCAAELGRPELMGPLLDAGAQLEARNRFGNTALMCAAAEGHLEVVEVLVKAGAQLEARDEYGKRALVMAATFGRLKVVEALVEAGAQPEARDEFGDTALQSAAMNGRVKVVEALLKAGAQLEAHGEQGDTALIFAASFGHLEVAAALLKAGAQLEARSENGATALSFAAYGGYQEVVEVLVEAGAQLEARDEDGATPLILAAGAGHLKAVQALVEAGAQLEARDNHGETALMVASISGHLKVVEVLVEARDEDGATPLILAAGAGHLKAVQALVEAGAQLEARSENGATALSFAAYAGYQEVVEVLVEAGAQLEARDEDGATPLILAAGAGHLKAVQALVEVGAQLEARDNHGETALMVASISGHLKAVQALVEAGAQLETRDNHGDTALMVASISGHLKVVEVLVKARAQLEARDEDGDTALMVASISGHLKVVEVLVKAGAQLEARDEDGATPLILAAGAGHLKVVQALVEAGAQLEARDNHGETALMVASISGHWKVVEILVKVTTVAEGRYARNSSSTWMDACQDSGGQRLPCLRARDLSVRRNRRDFPEKKQLSASRKLSQAYLNGSNCVATSSRQAACPEFAMGACCSPAASEAVPSGPSSECPVNALNVLLSCLERLGGFRERMRKQVLKQEDAERWQRKLDNLQLRENAESEELKAAAWSEEQAASERQGLEEALAAAEDRHLAQQRWSQFRGWLQAKESEVNEFANRLRPRRPILLVEALAREGESWAMLGEQWLPLMEARPQASWTLPLQRCALARLRGVSPGAPSAQPRPSGMSSDVWHLELTGSRLQKRDPRDGPEEHEDFMFQLSRLTRLTAAKVAAVAKAQESQDTPQAVMIQVWAWGGISGEEGEEGEDGEEVPGWSMAFQSVAERGQGPSFTEFQPPVFRFRLRLKALQALAAGRTPTPQRARDPEASALERRLASARLRAGALRRKASALRPLCTEAAAQRHGADLAKWRAEVAKLQKEVDELNSRGLVSSVSKESKAPDGPDVTEMQKEPKDIHNLHTIQIFLKTSLLLAFCHFSAPTYGQGCAQLVMTLQLRPAAGNHLEAFALVPLSKSSPLPLSWVASDLTYPCEGGLRRELSVELQIGEQGKMTVMSEMGEGNNIEAMDAYAPKAWLRAHMTRSSTRSAQLGSSQAEEVEEVGEEEADAVVEEELRLPLTLALFLQPLTTKRAEAGKCSQYGLIYMLCADSADSEREPYQKYAQALWREANACFVSAEPLAISLLYILVELETAVSCGIFNPLPGVQSRNGSTVLGAVLPCCPRGHCFLAVNFGADVPAALTAYAANEVLAKLALHAAVSAAAVAESGKSLQVVPTPGCNINSEAADDLCELGVHMLHDARKYLELQEFSCEALQDLRDELVQELQQLRRDSKKDLRELFESSLRKGPCKQDEDQQNGDVAVTPQTASVTPRKRRRVQQEWCQTLDAQMEVAMAPASLTERQHRRRRQAKVHPYRLDVAGEEDETPKDSAAQEKGDRWLLPDFQIGELLGSGAYGTVCKAMDTRKKRPVPVAIKKMADVFTWNPADAKRALREVAILSKLKHENIVKLCNAVAPCSTSAFEDIYIVMEACDSDLDKLFCSGANLKLRQMKKLAYTLLCGVKYLHSAATRDLTDHVVTRFWRAPELVLLQKNYTEAIDMWSAGCIFAEILGMRKGVQICERGPLFHGAVCAPLSPDQRECWPSVVPEQHDQLNMIFDILGTPEPEEVEQLDGDARSYVESFAEREGKGLEFPGVDTEAMKLLRRLLRFVPQERICAADAVQCKWFDCVRKRSMERPSPENISLDFESEPEMDGSRLREIFLKEMKKIQSGKAGRLTLSR</sequence>
<keyword evidence="1" id="KW-0677">Repeat</keyword>
<keyword evidence="10" id="KW-1185">Reference proteome</keyword>
<evidence type="ECO:0000256" key="4">
    <source>
        <dbReference type="PROSITE-ProRule" id="PRU10141"/>
    </source>
</evidence>
<comment type="caution">
    <text evidence="9">The sequence shown here is derived from an EMBL/GenBank/DDBJ whole genome shotgun (WGS) entry which is preliminary data.</text>
</comment>
<dbReference type="SUPFAM" id="SSF48403">
    <property type="entry name" value="Ankyrin repeat"/>
    <property type="match status" value="2"/>
</dbReference>
<feature type="domain" description="Protein kinase" evidence="8">
    <location>
        <begin position="1999"/>
        <end position="2280"/>
    </location>
</feature>
<protein>
    <submittedName>
        <fullName evidence="9">ANKRD50 protein</fullName>
    </submittedName>
</protein>
<evidence type="ECO:0000313" key="10">
    <source>
        <dbReference type="Proteomes" id="UP000604046"/>
    </source>
</evidence>
<dbReference type="InterPro" id="IPR002110">
    <property type="entry name" value="Ankyrin_rpt"/>
</dbReference>
<feature type="repeat" description="ANK" evidence="3">
    <location>
        <begin position="790"/>
        <end position="822"/>
    </location>
</feature>
<gene>
    <name evidence="9" type="primary">ANKRD50</name>
    <name evidence="9" type="ORF">SNAT2548_LOCUS813</name>
</gene>
<dbReference type="Pfam" id="PF00069">
    <property type="entry name" value="Pkinase"/>
    <property type="match status" value="2"/>
</dbReference>
<feature type="repeat" description="ANK" evidence="3">
    <location>
        <begin position="598"/>
        <end position="630"/>
    </location>
</feature>
<dbReference type="PANTHER" id="PTHR24188:SF29">
    <property type="entry name" value="GH09064P"/>
    <property type="match status" value="1"/>
</dbReference>
<dbReference type="Pfam" id="PF00023">
    <property type="entry name" value="Ank"/>
    <property type="match status" value="1"/>
</dbReference>
<dbReference type="InterPro" id="IPR017441">
    <property type="entry name" value="Protein_kinase_ATP_BS"/>
</dbReference>
<dbReference type="SMART" id="SM00248">
    <property type="entry name" value="ANK"/>
    <property type="match status" value="16"/>
</dbReference>
<feature type="repeat" description="ANK" evidence="3">
    <location>
        <begin position="922"/>
        <end position="954"/>
    </location>
</feature>
<feature type="coiled-coil region" evidence="5">
    <location>
        <begin position="1427"/>
        <end position="1487"/>
    </location>
</feature>
<evidence type="ECO:0000259" key="8">
    <source>
        <dbReference type="PROSITE" id="PS50011"/>
    </source>
</evidence>
<dbReference type="Gene3D" id="3.30.200.20">
    <property type="entry name" value="Phosphorylase Kinase, domain 1"/>
    <property type="match status" value="1"/>
</dbReference>
<organism evidence="9 10">
    <name type="scientific">Symbiodinium natans</name>
    <dbReference type="NCBI Taxonomy" id="878477"/>
    <lineage>
        <taxon>Eukaryota</taxon>
        <taxon>Sar</taxon>
        <taxon>Alveolata</taxon>
        <taxon>Dinophyceae</taxon>
        <taxon>Suessiales</taxon>
        <taxon>Symbiodiniaceae</taxon>
        <taxon>Symbiodinium</taxon>
    </lineage>
</organism>
<feature type="repeat" description="ANK" evidence="3">
    <location>
        <begin position="889"/>
        <end position="921"/>
    </location>
</feature>
<feature type="coiled-coil region" evidence="5">
    <location>
        <begin position="1867"/>
        <end position="1898"/>
    </location>
</feature>